<comment type="caution">
    <text evidence="1">The sequence shown here is derived from an EMBL/GenBank/DDBJ whole genome shotgun (WGS) entry which is preliminary data.</text>
</comment>
<dbReference type="EMBL" id="LAZR01067269">
    <property type="protein sequence ID" value="KKK51930.1"/>
    <property type="molecule type" value="Genomic_DNA"/>
</dbReference>
<proteinExistence type="predicted"/>
<evidence type="ECO:0000313" key="1">
    <source>
        <dbReference type="EMBL" id="KKK51930.1"/>
    </source>
</evidence>
<protein>
    <submittedName>
        <fullName evidence="1">Uncharacterized protein</fullName>
    </submittedName>
</protein>
<dbReference type="AlphaFoldDB" id="A0A0F8WU82"/>
<name>A0A0F8WU82_9ZZZZ</name>
<sequence>MSLLDGAELEEFKPKMSEEVRYQFAALSWTFPETSHITMDVALAKAFADVIDIIVNGGFDTVDSYVEQRDEHLNPQP</sequence>
<accession>A0A0F8WU82</accession>
<reference evidence="1" key="1">
    <citation type="journal article" date="2015" name="Nature">
        <title>Complex archaea that bridge the gap between prokaryotes and eukaryotes.</title>
        <authorList>
            <person name="Spang A."/>
            <person name="Saw J.H."/>
            <person name="Jorgensen S.L."/>
            <person name="Zaremba-Niedzwiedzka K."/>
            <person name="Martijn J."/>
            <person name="Lind A.E."/>
            <person name="van Eijk R."/>
            <person name="Schleper C."/>
            <person name="Guy L."/>
            <person name="Ettema T.J."/>
        </authorList>
    </citation>
    <scope>NUCLEOTIDE SEQUENCE</scope>
</reference>
<gene>
    <name evidence="1" type="ORF">LCGC14_3110030</name>
</gene>
<organism evidence="1">
    <name type="scientific">marine sediment metagenome</name>
    <dbReference type="NCBI Taxonomy" id="412755"/>
    <lineage>
        <taxon>unclassified sequences</taxon>
        <taxon>metagenomes</taxon>
        <taxon>ecological metagenomes</taxon>
    </lineage>
</organism>